<sequence length="75" mass="8965">MYKFAPMVAFYWLLNRLLTYWFMREVSPTLSPRKLMSYMVSAAEWKRRTNPLSPGIMTLSRTRPIVESKRIEGFD</sequence>
<accession>A0A5C3LUH2</accession>
<protein>
    <submittedName>
        <fullName evidence="2">Uncharacterized protein</fullName>
    </submittedName>
</protein>
<evidence type="ECO:0000313" key="2">
    <source>
        <dbReference type="EMBL" id="TFK36724.1"/>
    </source>
</evidence>
<reference evidence="2 3" key="1">
    <citation type="journal article" date="2019" name="Nat. Ecol. Evol.">
        <title>Megaphylogeny resolves global patterns of mushroom evolution.</title>
        <authorList>
            <person name="Varga T."/>
            <person name="Krizsan K."/>
            <person name="Foldi C."/>
            <person name="Dima B."/>
            <person name="Sanchez-Garcia M."/>
            <person name="Sanchez-Ramirez S."/>
            <person name="Szollosi G.J."/>
            <person name="Szarkandi J.G."/>
            <person name="Papp V."/>
            <person name="Albert L."/>
            <person name="Andreopoulos W."/>
            <person name="Angelini C."/>
            <person name="Antonin V."/>
            <person name="Barry K.W."/>
            <person name="Bougher N.L."/>
            <person name="Buchanan P."/>
            <person name="Buyck B."/>
            <person name="Bense V."/>
            <person name="Catcheside P."/>
            <person name="Chovatia M."/>
            <person name="Cooper J."/>
            <person name="Damon W."/>
            <person name="Desjardin D."/>
            <person name="Finy P."/>
            <person name="Geml J."/>
            <person name="Haridas S."/>
            <person name="Hughes K."/>
            <person name="Justo A."/>
            <person name="Karasinski D."/>
            <person name="Kautmanova I."/>
            <person name="Kiss B."/>
            <person name="Kocsube S."/>
            <person name="Kotiranta H."/>
            <person name="LaButti K.M."/>
            <person name="Lechner B.E."/>
            <person name="Liimatainen K."/>
            <person name="Lipzen A."/>
            <person name="Lukacs Z."/>
            <person name="Mihaltcheva S."/>
            <person name="Morgado L.N."/>
            <person name="Niskanen T."/>
            <person name="Noordeloos M.E."/>
            <person name="Ohm R.A."/>
            <person name="Ortiz-Santana B."/>
            <person name="Ovrebo C."/>
            <person name="Racz N."/>
            <person name="Riley R."/>
            <person name="Savchenko A."/>
            <person name="Shiryaev A."/>
            <person name="Soop K."/>
            <person name="Spirin V."/>
            <person name="Szebenyi C."/>
            <person name="Tomsovsky M."/>
            <person name="Tulloss R.E."/>
            <person name="Uehling J."/>
            <person name="Grigoriev I.V."/>
            <person name="Vagvolgyi C."/>
            <person name="Papp T."/>
            <person name="Martin F.M."/>
            <person name="Miettinen O."/>
            <person name="Hibbett D.S."/>
            <person name="Nagy L.G."/>
        </authorList>
    </citation>
    <scope>NUCLEOTIDE SEQUENCE [LARGE SCALE GENOMIC DNA]</scope>
    <source>
        <strain evidence="2 3">CBS 166.37</strain>
    </source>
</reference>
<dbReference type="AlphaFoldDB" id="A0A5C3LUH2"/>
<feature type="chain" id="PRO_5022987384" evidence="1">
    <location>
        <begin position="20"/>
        <end position="75"/>
    </location>
</feature>
<evidence type="ECO:0000256" key="1">
    <source>
        <dbReference type="SAM" id="SignalP"/>
    </source>
</evidence>
<feature type="signal peptide" evidence="1">
    <location>
        <begin position="1"/>
        <end position="19"/>
    </location>
</feature>
<keyword evidence="1" id="KW-0732">Signal</keyword>
<gene>
    <name evidence="2" type="ORF">BDQ12DRAFT_686388</name>
</gene>
<evidence type="ECO:0000313" key="3">
    <source>
        <dbReference type="Proteomes" id="UP000308652"/>
    </source>
</evidence>
<dbReference type="EMBL" id="ML213612">
    <property type="protein sequence ID" value="TFK36724.1"/>
    <property type="molecule type" value="Genomic_DNA"/>
</dbReference>
<dbReference type="Proteomes" id="UP000308652">
    <property type="component" value="Unassembled WGS sequence"/>
</dbReference>
<name>A0A5C3LUH2_9AGAR</name>
<organism evidence="2 3">
    <name type="scientific">Crucibulum laeve</name>
    <dbReference type="NCBI Taxonomy" id="68775"/>
    <lineage>
        <taxon>Eukaryota</taxon>
        <taxon>Fungi</taxon>
        <taxon>Dikarya</taxon>
        <taxon>Basidiomycota</taxon>
        <taxon>Agaricomycotina</taxon>
        <taxon>Agaricomycetes</taxon>
        <taxon>Agaricomycetidae</taxon>
        <taxon>Agaricales</taxon>
        <taxon>Agaricineae</taxon>
        <taxon>Nidulariaceae</taxon>
        <taxon>Crucibulum</taxon>
    </lineage>
</organism>
<keyword evidence="3" id="KW-1185">Reference proteome</keyword>
<proteinExistence type="predicted"/>